<dbReference type="EMBL" id="JACBPP010000006">
    <property type="protein sequence ID" value="KAF8000986.1"/>
    <property type="molecule type" value="Genomic_DNA"/>
</dbReference>
<comment type="caution">
    <text evidence="1">The sequence shown here is derived from an EMBL/GenBank/DDBJ whole genome shotgun (WGS) entry which is preliminary data.</text>
</comment>
<gene>
    <name evidence="1" type="ORF">HF325_004775</name>
</gene>
<proteinExistence type="predicted"/>
<accession>A0A8H7L8T3</accession>
<protein>
    <submittedName>
        <fullName evidence="1">Uncharacterized protein</fullName>
    </submittedName>
</protein>
<evidence type="ECO:0000313" key="1">
    <source>
        <dbReference type="EMBL" id="KAF8000986.1"/>
    </source>
</evidence>
<evidence type="ECO:0000313" key="2">
    <source>
        <dbReference type="Proteomes" id="UP000649328"/>
    </source>
</evidence>
<dbReference type="AlphaFoldDB" id="A0A8H7L8T3"/>
<organism evidence="1 2">
    <name type="scientific">Metschnikowia pulcherrima</name>
    <dbReference type="NCBI Taxonomy" id="27326"/>
    <lineage>
        <taxon>Eukaryota</taxon>
        <taxon>Fungi</taxon>
        <taxon>Dikarya</taxon>
        <taxon>Ascomycota</taxon>
        <taxon>Saccharomycotina</taxon>
        <taxon>Pichiomycetes</taxon>
        <taxon>Metschnikowiaceae</taxon>
        <taxon>Metschnikowia</taxon>
    </lineage>
</organism>
<name>A0A8H7L8T3_9ASCO</name>
<reference evidence="1" key="1">
    <citation type="submission" date="2020-10" db="EMBL/GenBank/DDBJ databases">
        <title>The Whole-Genome Sequence of Metschnikowia persimmonesis, a Novel Endophytic Yeast Species Isolated from Medicinal Plant Diospyros kaki Thumb.</title>
        <authorList>
            <person name="Rahmat E."/>
            <person name="Kang Y."/>
        </authorList>
    </citation>
    <scope>NUCLEOTIDE SEQUENCE</scope>
    <source>
        <strain evidence="1">KIOM G15050</strain>
    </source>
</reference>
<dbReference type="Proteomes" id="UP000649328">
    <property type="component" value="Unassembled WGS sequence"/>
</dbReference>
<sequence length="75" mass="8592">MEYTPSDFEHVSKVAASVSKSFHPHSEVVKLLSSNFEATMNQSDHLLKDFHQICSPWVAKLSERKFASIFPLREI</sequence>
<keyword evidence="2" id="KW-1185">Reference proteome</keyword>